<dbReference type="PIRSF" id="PIRSF015244">
    <property type="entry name" value="UCP015244"/>
    <property type="match status" value="1"/>
</dbReference>
<dbReference type="Gene3D" id="3.50.30.90">
    <property type="match status" value="1"/>
</dbReference>
<feature type="domain" description="UCP01524 winged helix-turn-helix" evidence="2">
    <location>
        <begin position="360"/>
        <end position="432"/>
    </location>
</feature>
<dbReference type="RefSeq" id="WP_280040589.1">
    <property type="nucleotide sequence ID" value="NZ_CP162607.1"/>
</dbReference>
<feature type="domain" description="DUF4910" evidence="3">
    <location>
        <begin position="17"/>
        <end position="357"/>
    </location>
</feature>
<dbReference type="Pfam" id="PF16254">
    <property type="entry name" value="DUF4910"/>
    <property type="match status" value="1"/>
</dbReference>
<proteinExistence type="predicted"/>
<evidence type="ECO:0000259" key="2">
    <source>
        <dbReference type="Pfam" id="PF16221"/>
    </source>
</evidence>
<dbReference type="InterPro" id="IPR012353">
    <property type="entry name" value="UCP015244"/>
</dbReference>
<protein>
    <submittedName>
        <fullName evidence="4">DUF4910 domain-containing protein</fullName>
    </submittedName>
</protein>
<gene>
    <name evidence="4" type="ORF">AB4Y39_02775</name>
</gene>
<evidence type="ECO:0000313" key="4">
    <source>
        <dbReference type="EMBL" id="XDK37633.1"/>
    </source>
</evidence>
<reference evidence="4" key="1">
    <citation type="submission" date="2024-07" db="EMBL/GenBank/DDBJ databases">
        <title>Identification and characteristics of a novel species of coltsfoot's symbiotic bacteria.</title>
        <authorList>
            <person name="Juszczyk A."/>
            <person name="Jasielczuk I."/>
            <person name="Gurgul A."/>
            <person name="Rogala M."/>
            <person name="Kowalczyk A."/>
            <person name="Szmatola T."/>
            <person name="Kosecka-Strojek M."/>
            <person name="Arent Z."/>
            <person name="Latowski D."/>
        </authorList>
    </citation>
    <scope>NUCLEOTIDE SEQUENCE</scope>
    <source>
        <strain evidence="4">Hg7Tf</strain>
    </source>
</reference>
<accession>A0AB39I6P1</accession>
<dbReference type="EMBL" id="CP162607">
    <property type="protein sequence ID" value="XDK37633.1"/>
    <property type="molecule type" value="Genomic_DNA"/>
</dbReference>
<name>A0AB39I6P1_9PSED</name>
<dbReference type="InterPro" id="IPR036388">
    <property type="entry name" value="WH-like_DNA-bd_sf"/>
</dbReference>
<dbReference type="Pfam" id="PF09940">
    <property type="entry name" value="DUF2172"/>
    <property type="match status" value="1"/>
</dbReference>
<dbReference type="Gene3D" id="3.40.630.10">
    <property type="entry name" value="Zn peptidases"/>
    <property type="match status" value="1"/>
</dbReference>
<dbReference type="CDD" id="cd05644">
    <property type="entry name" value="M28_like"/>
    <property type="match status" value="1"/>
</dbReference>
<organism evidence="4">
    <name type="scientific">Pseudomonas sp. Hg7Tf</name>
    <dbReference type="NCBI Taxonomy" id="3236988"/>
    <lineage>
        <taxon>Bacteria</taxon>
        <taxon>Pseudomonadati</taxon>
        <taxon>Pseudomonadota</taxon>
        <taxon>Gammaproteobacteria</taxon>
        <taxon>Pseudomonadales</taxon>
        <taxon>Pseudomonadaceae</taxon>
        <taxon>Pseudomonas</taxon>
    </lineage>
</organism>
<sequence>MTLSKYLTDEHVGQQCHTLAKQLYPICRSLTGPGVRETLSILANHIDGLEIKEVPSGTTAFDWTVPDEWEIRDAYIADEQGKKIVDFQNHNLHVLGYSEPVDKVVSLDELEKHLYSLPDQPNAIPYITSYYSRRWGFCLTHDQRKTLKPGNYHVVIDSTLMPGVLNYAEVIIPGESKEEVFLSTYICHPSMANNELSGPVVATALARWLMSLPARRYTYRVVFIPETIGSIVYLSKNHQHLKANVVAGFNITCIGDDRCYSYLPSRNGKTLSDRAAIHALHSINPEFKRYTWLDRGSDERQYCSPGIDLPVATIMRSKYGEYPEYHTSLDDLSFVTPSGLAGGFAAIRDAIEIVEGNMTLRCTTLCEPQLGKRGLYPTISTKDTAAQVGAMMSMISYCDGELSLLDIAERIGQPFKKLQGILGPLMENGLLVKVD</sequence>
<dbReference type="InterPro" id="IPR032622">
    <property type="entry name" value="UCP01524_HTH"/>
</dbReference>
<evidence type="ECO:0000259" key="1">
    <source>
        <dbReference type="Pfam" id="PF09940"/>
    </source>
</evidence>
<dbReference type="InterPro" id="IPR032589">
    <property type="entry name" value="DUF4910"/>
</dbReference>
<dbReference type="Gene3D" id="1.10.10.10">
    <property type="entry name" value="Winged helix-like DNA-binding domain superfamily/Winged helix DNA-binding domain"/>
    <property type="match status" value="1"/>
</dbReference>
<dbReference type="InterPro" id="IPR032610">
    <property type="entry name" value="DUF2172"/>
</dbReference>
<dbReference type="SUPFAM" id="SSF53187">
    <property type="entry name" value="Zn-dependent exopeptidases"/>
    <property type="match status" value="1"/>
</dbReference>
<feature type="domain" description="DUF2172" evidence="1">
    <location>
        <begin position="68"/>
        <end position="159"/>
    </location>
</feature>
<dbReference type="Pfam" id="PF16221">
    <property type="entry name" value="HTH_47"/>
    <property type="match status" value="1"/>
</dbReference>
<evidence type="ECO:0000259" key="3">
    <source>
        <dbReference type="Pfam" id="PF16254"/>
    </source>
</evidence>
<dbReference type="AlphaFoldDB" id="A0AB39I6P1"/>